<accession>A0A437MFA3</accession>
<keyword evidence="2" id="KW-1185">Reference proteome</keyword>
<evidence type="ECO:0000313" key="1">
    <source>
        <dbReference type="EMBL" id="RVT96310.1"/>
    </source>
</evidence>
<reference evidence="1 2" key="1">
    <citation type="submission" date="2019-01" db="EMBL/GenBank/DDBJ databases">
        <authorList>
            <person name="Chen W.-M."/>
        </authorList>
    </citation>
    <scope>NUCLEOTIDE SEQUENCE [LARGE SCALE GENOMIC DNA]</scope>
    <source>
        <strain evidence="1 2">CCP-6</strain>
    </source>
</reference>
<dbReference type="AlphaFoldDB" id="A0A437MFA3"/>
<proteinExistence type="predicted"/>
<dbReference type="Proteomes" id="UP000282957">
    <property type="component" value="Unassembled WGS sequence"/>
</dbReference>
<name>A0A437MFA3_9PROT</name>
<organism evidence="1 2">
    <name type="scientific">Rhodovarius crocodyli</name>
    <dbReference type="NCBI Taxonomy" id="1979269"/>
    <lineage>
        <taxon>Bacteria</taxon>
        <taxon>Pseudomonadati</taxon>
        <taxon>Pseudomonadota</taxon>
        <taxon>Alphaproteobacteria</taxon>
        <taxon>Acetobacterales</taxon>
        <taxon>Roseomonadaceae</taxon>
        <taxon>Rhodovarius</taxon>
    </lineage>
</organism>
<sequence>MNRQQRRAASTKRRTAENRTDTLARQVAEIMQAANVPDEGRIAVMVSLLSALVRARSGSLTQRWEMLEMVTKALSEAVLAPEEQSDEPLAA</sequence>
<comment type="caution">
    <text evidence="1">The sequence shown here is derived from an EMBL/GenBank/DDBJ whole genome shotgun (WGS) entry which is preliminary data.</text>
</comment>
<dbReference type="RefSeq" id="WP_127788243.1">
    <property type="nucleotide sequence ID" value="NZ_SACL01000004.1"/>
</dbReference>
<protein>
    <submittedName>
        <fullName evidence="1">Uncharacterized protein</fullName>
    </submittedName>
</protein>
<gene>
    <name evidence="1" type="ORF">EOD42_14465</name>
</gene>
<dbReference type="EMBL" id="SACL01000004">
    <property type="protein sequence ID" value="RVT96310.1"/>
    <property type="molecule type" value="Genomic_DNA"/>
</dbReference>
<evidence type="ECO:0000313" key="2">
    <source>
        <dbReference type="Proteomes" id="UP000282957"/>
    </source>
</evidence>